<feature type="domain" description="RNA polymerase sigma-70 region 2" evidence="6">
    <location>
        <begin position="9"/>
        <end position="74"/>
    </location>
</feature>
<comment type="similarity">
    <text evidence="1">Belongs to the sigma-70 factor family. ECF subfamily.</text>
</comment>
<dbReference type="InterPro" id="IPR007627">
    <property type="entry name" value="RNA_pol_sigma70_r2"/>
</dbReference>
<protein>
    <submittedName>
        <fullName evidence="8">RNA polymerase sigma factor</fullName>
    </submittedName>
</protein>
<keyword evidence="2" id="KW-0805">Transcription regulation</keyword>
<keyword evidence="5" id="KW-0804">Transcription</keyword>
<dbReference type="SUPFAM" id="SSF88946">
    <property type="entry name" value="Sigma2 domain of RNA polymerase sigma factors"/>
    <property type="match status" value="1"/>
</dbReference>
<keyword evidence="3" id="KW-0731">Sigma factor</keyword>
<dbReference type="NCBIfam" id="TIGR02937">
    <property type="entry name" value="sigma70-ECF"/>
    <property type="match status" value="1"/>
</dbReference>
<dbReference type="Pfam" id="PF08281">
    <property type="entry name" value="Sigma70_r4_2"/>
    <property type="match status" value="1"/>
</dbReference>
<dbReference type="InterPro" id="IPR013325">
    <property type="entry name" value="RNA_pol_sigma_r2"/>
</dbReference>
<keyword evidence="9" id="KW-1185">Reference proteome</keyword>
<keyword evidence="4" id="KW-0238">DNA-binding</keyword>
<dbReference type="PANTHER" id="PTHR43133:SF8">
    <property type="entry name" value="RNA POLYMERASE SIGMA FACTOR HI_1459-RELATED"/>
    <property type="match status" value="1"/>
</dbReference>
<dbReference type="AlphaFoldDB" id="A0A975AIH5"/>
<dbReference type="Gene3D" id="1.10.10.10">
    <property type="entry name" value="Winged helix-like DNA-binding domain superfamily/Winged helix DNA-binding domain"/>
    <property type="match status" value="1"/>
</dbReference>
<evidence type="ECO:0000313" key="8">
    <source>
        <dbReference type="EMBL" id="QSX08530.1"/>
    </source>
</evidence>
<evidence type="ECO:0000313" key="9">
    <source>
        <dbReference type="Proteomes" id="UP000663499"/>
    </source>
</evidence>
<proteinExistence type="inferred from homology"/>
<evidence type="ECO:0000256" key="3">
    <source>
        <dbReference type="ARBA" id="ARBA00023082"/>
    </source>
</evidence>
<dbReference type="CDD" id="cd06171">
    <property type="entry name" value="Sigma70_r4"/>
    <property type="match status" value="1"/>
</dbReference>
<organism evidence="8 9">
    <name type="scientific">Alkalibacter rhizosphaerae</name>
    <dbReference type="NCBI Taxonomy" id="2815577"/>
    <lineage>
        <taxon>Bacteria</taxon>
        <taxon>Bacillati</taxon>
        <taxon>Bacillota</taxon>
        <taxon>Clostridia</taxon>
        <taxon>Eubacteriales</taxon>
        <taxon>Eubacteriaceae</taxon>
        <taxon>Alkalibacter</taxon>
    </lineage>
</organism>
<dbReference type="EMBL" id="CP071444">
    <property type="protein sequence ID" value="QSX08530.1"/>
    <property type="molecule type" value="Genomic_DNA"/>
</dbReference>
<evidence type="ECO:0000256" key="5">
    <source>
        <dbReference type="ARBA" id="ARBA00023163"/>
    </source>
</evidence>
<evidence type="ECO:0000259" key="6">
    <source>
        <dbReference type="Pfam" id="PF04542"/>
    </source>
</evidence>
<evidence type="ECO:0000256" key="2">
    <source>
        <dbReference type="ARBA" id="ARBA00023015"/>
    </source>
</evidence>
<reference evidence="8" key="1">
    <citation type="submission" date="2021-03" db="EMBL/GenBank/DDBJ databases">
        <title>Alkalibacter marinus sp. nov., isolated from tidal flat sediment.</title>
        <authorList>
            <person name="Namirimu T."/>
            <person name="Yang J.-A."/>
            <person name="Yang S.-H."/>
            <person name="Kim Y.-J."/>
            <person name="Kwon K.K."/>
        </authorList>
    </citation>
    <scope>NUCLEOTIDE SEQUENCE</scope>
    <source>
        <strain evidence="8">ES005</strain>
    </source>
</reference>
<dbReference type="Gene3D" id="1.10.1740.10">
    <property type="match status" value="1"/>
</dbReference>
<dbReference type="InterPro" id="IPR013249">
    <property type="entry name" value="RNA_pol_sigma70_r4_t2"/>
</dbReference>
<dbReference type="GO" id="GO:0006352">
    <property type="term" value="P:DNA-templated transcription initiation"/>
    <property type="evidence" value="ECO:0007669"/>
    <property type="project" value="InterPro"/>
</dbReference>
<evidence type="ECO:0000256" key="1">
    <source>
        <dbReference type="ARBA" id="ARBA00010641"/>
    </source>
</evidence>
<dbReference type="GO" id="GO:0003677">
    <property type="term" value="F:DNA binding"/>
    <property type="evidence" value="ECO:0007669"/>
    <property type="project" value="UniProtKB-KW"/>
</dbReference>
<gene>
    <name evidence="8" type="ORF">J0B03_00095</name>
</gene>
<accession>A0A975AIH5</accession>
<evidence type="ECO:0000259" key="7">
    <source>
        <dbReference type="Pfam" id="PF08281"/>
    </source>
</evidence>
<sequence length="163" mass="19137">MEEDVFVQLYEKYHICVYRYLFSLTRHHPTAEDLSQETFVRALSVLQTPGVTIKAWLLTVAHNLYVDHVKKNRRLTYPDPEYFDNISQGDTETLITDKEHRREIYQLVLDLPEKQRQAVLLCIVNELSHQEAGKILGLTGSAVTNLIYRARKTLKTRRNKHEQ</sequence>
<name>A0A975AIH5_9FIRM</name>
<dbReference type="PANTHER" id="PTHR43133">
    <property type="entry name" value="RNA POLYMERASE ECF-TYPE SIGMA FACTO"/>
    <property type="match status" value="1"/>
</dbReference>
<feature type="domain" description="RNA polymerase sigma factor 70 region 4 type 2" evidence="7">
    <location>
        <begin position="101"/>
        <end position="154"/>
    </location>
</feature>
<dbReference type="GO" id="GO:0016987">
    <property type="term" value="F:sigma factor activity"/>
    <property type="evidence" value="ECO:0007669"/>
    <property type="project" value="UniProtKB-KW"/>
</dbReference>
<dbReference type="InterPro" id="IPR039425">
    <property type="entry name" value="RNA_pol_sigma-70-like"/>
</dbReference>
<dbReference type="Proteomes" id="UP000663499">
    <property type="component" value="Chromosome"/>
</dbReference>
<evidence type="ECO:0000256" key="4">
    <source>
        <dbReference type="ARBA" id="ARBA00023125"/>
    </source>
</evidence>
<dbReference type="InterPro" id="IPR036388">
    <property type="entry name" value="WH-like_DNA-bd_sf"/>
</dbReference>
<dbReference type="SUPFAM" id="SSF88659">
    <property type="entry name" value="Sigma3 and sigma4 domains of RNA polymerase sigma factors"/>
    <property type="match status" value="1"/>
</dbReference>
<dbReference type="KEGG" id="alka:J0B03_00095"/>
<dbReference type="InterPro" id="IPR013324">
    <property type="entry name" value="RNA_pol_sigma_r3/r4-like"/>
</dbReference>
<dbReference type="InterPro" id="IPR014284">
    <property type="entry name" value="RNA_pol_sigma-70_dom"/>
</dbReference>
<dbReference type="RefSeq" id="WP_207299871.1">
    <property type="nucleotide sequence ID" value="NZ_CP071444.1"/>
</dbReference>
<dbReference type="Pfam" id="PF04542">
    <property type="entry name" value="Sigma70_r2"/>
    <property type="match status" value="1"/>
</dbReference>